<evidence type="ECO:0000256" key="1">
    <source>
        <dbReference type="ARBA" id="ARBA00010641"/>
    </source>
</evidence>
<accession>A0A7I9VMG9</accession>
<evidence type="ECO:0000259" key="6">
    <source>
        <dbReference type="Pfam" id="PF08281"/>
    </source>
</evidence>
<comment type="similarity">
    <text evidence="1">Belongs to the sigma-70 factor family. ECF subfamily.</text>
</comment>
<dbReference type="GO" id="GO:0016987">
    <property type="term" value="F:sigma factor activity"/>
    <property type="evidence" value="ECO:0007669"/>
    <property type="project" value="UniProtKB-KW"/>
</dbReference>
<sequence length="214" mass="23512">MEADDLTLVSRAKTGDPEAFRALVVRYQRKVYAVALGIVKDRDLAWDVAQEAFVRVHAHLADFKGDSTFSTWVLRIGSHLAIDAVRKERTAAKEELDEVRGQDVARGGEGILATALGNDPQENALRRELAGKMTEALAQLPEKHRAILVLRELEGLSYEELSEQLGIPKGTVMSRLFHARSKMQALLREYAGLPADEGAQTVGRGLAPRRGGES</sequence>
<dbReference type="Gene3D" id="1.10.1740.10">
    <property type="match status" value="1"/>
</dbReference>
<dbReference type="InterPro" id="IPR014284">
    <property type="entry name" value="RNA_pol_sigma-70_dom"/>
</dbReference>
<evidence type="ECO:0000313" key="8">
    <source>
        <dbReference type="Proteomes" id="UP000503640"/>
    </source>
</evidence>
<name>A0A7I9VMG9_9BACT</name>
<protein>
    <submittedName>
        <fullName evidence="7">RNA polymerase sigma factor</fullName>
    </submittedName>
</protein>
<dbReference type="EMBL" id="BJTG01000005">
    <property type="protein sequence ID" value="GEJ57605.1"/>
    <property type="molecule type" value="Genomic_DNA"/>
</dbReference>
<dbReference type="GO" id="GO:0003677">
    <property type="term" value="F:DNA binding"/>
    <property type="evidence" value="ECO:0007669"/>
    <property type="project" value="InterPro"/>
</dbReference>
<dbReference type="PANTHER" id="PTHR43133">
    <property type="entry name" value="RNA POLYMERASE ECF-TYPE SIGMA FACTO"/>
    <property type="match status" value="1"/>
</dbReference>
<reference evidence="8" key="1">
    <citation type="journal article" date="2020" name="Appl. Environ. Microbiol.">
        <title>Diazotrophic Anaeromyxobacter Isolates from Soils.</title>
        <authorList>
            <person name="Masuda Y."/>
            <person name="Yamanaka H."/>
            <person name="Xu Z.X."/>
            <person name="Shiratori Y."/>
            <person name="Aono T."/>
            <person name="Amachi S."/>
            <person name="Senoo K."/>
            <person name="Itoh H."/>
        </authorList>
    </citation>
    <scope>NUCLEOTIDE SEQUENCE [LARGE SCALE GENOMIC DNA]</scope>
    <source>
        <strain evidence="8">R267</strain>
    </source>
</reference>
<dbReference type="InterPro" id="IPR039425">
    <property type="entry name" value="RNA_pol_sigma-70-like"/>
</dbReference>
<feature type="domain" description="RNA polymerase sigma-70 region 2" evidence="5">
    <location>
        <begin position="23"/>
        <end position="89"/>
    </location>
</feature>
<dbReference type="InterPro" id="IPR013324">
    <property type="entry name" value="RNA_pol_sigma_r3/r4-like"/>
</dbReference>
<keyword evidence="4" id="KW-0804">Transcription</keyword>
<dbReference type="InterPro" id="IPR013325">
    <property type="entry name" value="RNA_pol_sigma_r2"/>
</dbReference>
<dbReference type="Proteomes" id="UP000503640">
    <property type="component" value="Unassembled WGS sequence"/>
</dbReference>
<evidence type="ECO:0000313" key="7">
    <source>
        <dbReference type="EMBL" id="GEJ57605.1"/>
    </source>
</evidence>
<gene>
    <name evidence="7" type="ORF">AMYX_23460</name>
</gene>
<keyword evidence="3" id="KW-0731">Sigma factor</keyword>
<evidence type="ECO:0000256" key="4">
    <source>
        <dbReference type="ARBA" id="ARBA00023163"/>
    </source>
</evidence>
<feature type="domain" description="RNA polymerase sigma factor 70 region 4 type 2" evidence="6">
    <location>
        <begin position="133"/>
        <end position="183"/>
    </location>
</feature>
<dbReference type="Pfam" id="PF08281">
    <property type="entry name" value="Sigma70_r4_2"/>
    <property type="match status" value="1"/>
</dbReference>
<proteinExistence type="inferred from homology"/>
<dbReference type="RefSeq" id="WP_176065350.1">
    <property type="nucleotide sequence ID" value="NZ_BJTG01000005.1"/>
</dbReference>
<keyword evidence="2" id="KW-0805">Transcription regulation</keyword>
<dbReference type="AlphaFoldDB" id="A0A7I9VMG9"/>
<evidence type="ECO:0000256" key="3">
    <source>
        <dbReference type="ARBA" id="ARBA00023082"/>
    </source>
</evidence>
<dbReference type="SUPFAM" id="SSF88659">
    <property type="entry name" value="Sigma3 and sigma4 domains of RNA polymerase sigma factors"/>
    <property type="match status" value="1"/>
</dbReference>
<dbReference type="CDD" id="cd06171">
    <property type="entry name" value="Sigma70_r4"/>
    <property type="match status" value="1"/>
</dbReference>
<comment type="caution">
    <text evidence="7">The sequence shown here is derived from an EMBL/GenBank/DDBJ whole genome shotgun (WGS) entry which is preliminary data.</text>
</comment>
<dbReference type="SUPFAM" id="SSF88946">
    <property type="entry name" value="Sigma2 domain of RNA polymerase sigma factors"/>
    <property type="match status" value="1"/>
</dbReference>
<keyword evidence="8" id="KW-1185">Reference proteome</keyword>
<dbReference type="InterPro" id="IPR036388">
    <property type="entry name" value="WH-like_DNA-bd_sf"/>
</dbReference>
<organism evidence="7 8">
    <name type="scientific">Anaeromyxobacter diazotrophicus</name>
    <dbReference type="NCBI Taxonomy" id="2590199"/>
    <lineage>
        <taxon>Bacteria</taxon>
        <taxon>Pseudomonadati</taxon>
        <taxon>Myxococcota</taxon>
        <taxon>Myxococcia</taxon>
        <taxon>Myxococcales</taxon>
        <taxon>Cystobacterineae</taxon>
        <taxon>Anaeromyxobacteraceae</taxon>
        <taxon>Anaeromyxobacter</taxon>
    </lineage>
</organism>
<dbReference type="Gene3D" id="1.10.10.10">
    <property type="entry name" value="Winged helix-like DNA-binding domain superfamily/Winged helix DNA-binding domain"/>
    <property type="match status" value="1"/>
</dbReference>
<evidence type="ECO:0000256" key="2">
    <source>
        <dbReference type="ARBA" id="ARBA00023015"/>
    </source>
</evidence>
<dbReference type="GO" id="GO:0006352">
    <property type="term" value="P:DNA-templated transcription initiation"/>
    <property type="evidence" value="ECO:0007669"/>
    <property type="project" value="InterPro"/>
</dbReference>
<dbReference type="NCBIfam" id="TIGR02937">
    <property type="entry name" value="sigma70-ECF"/>
    <property type="match status" value="1"/>
</dbReference>
<evidence type="ECO:0000259" key="5">
    <source>
        <dbReference type="Pfam" id="PF04542"/>
    </source>
</evidence>
<dbReference type="InterPro" id="IPR007627">
    <property type="entry name" value="RNA_pol_sigma70_r2"/>
</dbReference>
<dbReference type="PANTHER" id="PTHR43133:SF51">
    <property type="entry name" value="RNA POLYMERASE SIGMA FACTOR"/>
    <property type="match status" value="1"/>
</dbReference>
<dbReference type="InterPro" id="IPR013249">
    <property type="entry name" value="RNA_pol_sigma70_r4_t2"/>
</dbReference>
<dbReference type="Pfam" id="PF04542">
    <property type="entry name" value="Sigma70_r2"/>
    <property type="match status" value="1"/>
</dbReference>